<dbReference type="PANTHER" id="PTHR30466:SF11">
    <property type="entry name" value="FLAVIN-DEPENDENT MONOOXYGENASE, REDUCTASE SUBUNIT HSAB"/>
    <property type="match status" value="1"/>
</dbReference>
<dbReference type="SUPFAM" id="SSF50475">
    <property type="entry name" value="FMN-binding split barrel"/>
    <property type="match status" value="1"/>
</dbReference>
<keyword evidence="5" id="KW-1185">Reference proteome</keyword>
<evidence type="ECO:0000313" key="4">
    <source>
        <dbReference type="EMBL" id="MFD0916641.1"/>
    </source>
</evidence>
<dbReference type="EMBL" id="JBHTJV010000009">
    <property type="protein sequence ID" value="MFD0916641.1"/>
    <property type="molecule type" value="Genomic_DNA"/>
</dbReference>
<accession>A0ABW3FDR9</accession>
<dbReference type="Proteomes" id="UP001597101">
    <property type="component" value="Unassembled WGS sequence"/>
</dbReference>
<proteinExistence type="inferred from homology"/>
<protein>
    <submittedName>
        <fullName evidence="4">Flavin reductase family protein</fullName>
        <ecNumber evidence="4">1.-.-.-</ecNumber>
    </submittedName>
</protein>
<name>A0ABW3FDR9_9HYPH</name>
<feature type="domain" description="Flavin reductase like" evidence="3">
    <location>
        <begin position="32"/>
        <end position="173"/>
    </location>
</feature>
<gene>
    <name evidence="4" type="ORF">ACFQ14_09505</name>
</gene>
<dbReference type="Gene3D" id="2.30.110.10">
    <property type="entry name" value="Electron Transport, Fmn-binding Protein, Chain A"/>
    <property type="match status" value="1"/>
</dbReference>
<dbReference type="Pfam" id="PF01613">
    <property type="entry name" value="Flavin_Reduct"/>
    <property type="match status" value="1"/>
</dbReference>
<evidence type="ECO:0000259" key="3">
    <source>
        <dbReference type="SMART" id="SM00903"/>
    </source>
</evidence>
<dbReference type="InterPro" id="IPR012349">
    <property type="entry name" value="Split_barrel_FMN-bd"/>
</dbReference>
<dbReference type="SMART" id="SM00903">
    <property type="entry name" value="Flavin_Reduct"/>
    <property type="match status" value="1"/>
</dbReference>
<sequence>MTTTEDTIEVQRPRAEMLTPSADNQRAYRNALGAFATGVTIITANGSNGPIGMTVNSFASVSLDPALVLWSLAKSSGRYPSFAEAKHFAIHVLERDQQDLALAFAKDGAAFHCCEWELDANGVPLIENTVARFDCTTSAAHDAGDHLIIVGQVHSFVKNHGEALVFADGAFGGFHTGG</sequence>
<organism evidence="4 5">
    <name type="scientific">Pseudahrensia aquimaris</name>
    <dbReference type="NCBI Taxonomy" id="744461"/>
    <lineage>
        <taxon>Bacteria</taxon>
        <taxon>Pseudomonadati</taxon>
        <taxon>Pseudomonadota</taxon>
        <taxon>Alphaproteobacteria</taxon>
        <taxon>Hyphomicrobiales</taxon>
        <taxon>Ahrensiaceae</taxon>
        <taxon>Pseudahrensia</taxon>
    </lineage>
</organism>
<keyword evidence="2 4" id="KW-0560">Oxidoreductase</keyword>
<dbReference type="GO" id="GO:0016491">
    <property type="term" value="F:oxidoreductase activity"/>
    <property type="evidence" value="ECO:0007669"/>
    <property type="project" value="UniProtKB-KW"/>
</dbReference>
<evidence type="ECO:0000313" key="5">
    <source>
        <dbReference type="Proteomes" id="UP001597101"/>
    </source>
</evidence>
<dbReference type="EC" id="1.-.-.-" evidence="4"/>
<evidence type="ECO:0000256" key="1">
    <source>
        <dbReference type="ARBA" id="ARBA00008898"/>
    </source>
</evidence>
<comment type="caution">
    <text evidence="4">The sequence shown here is derived from an EMBL/GenBank/DDBJ whole genome shotgun (WGS) entry which is preliminary data.</text>
</comment>
<dbReference type="InterPro" id="IPR002563">
    <property type="entry name" value="Flavin_Rdtase-like_dom"/>
</dbReference>
<dbReference type="InterPro" id="IPR050268">
    <property type="entry name" value="NADH-dep_flavin_reductase"/>
</dbReference>
<dbReference type="PANTHER" id="PTHR30466">
    <property type="entry name" value="FLAVIN REDUCTASE"/>
    <property type="match status" value="1"/>
</dbReference>
<reference evidence="5" key="1">
    <citation type="journal article" date="2019" name="Int. J. Syst. Evol. Microbiol.">
        <title>The Global Catalogue of Microorganisms (GCM) 10K type strain sequencing project: providing services to taxonomists for standard genome sequencing and annotation.</title>
        <authorList>
            <consortium name="The Broad Institute Genomics Platform"/>
            <consortium name="The Broad Institute Genome Sequencing Center for Infectious Disease"/>
            <person name="Wu L."/>
            <person name="Ma J."/>
        </authorList>
    </citation>
    <scope>NUCLEOTIDE SEQUENCE [LARGE SCALE GENOMIC DNA]</scope>
    <source>
        <strain evidence="5">CCUG 60023</strain>
    </source>
</reference>
<comment type="similarity">
    <text evidence="1">Belongs to the non-flavoprotein flavin reductase family.</text>
</comment>
<evidence type="ECO:0000256" key="2">
    <source>
        <dbReference type="ARBA" id="ARBA00023002"/>
    </source>
</evidence>
<dbReference type="RefSeq" id="WP_377212498.1">
    <property type="nucleotide sequence ID" value="NZ_JBHTJV010000009.1"/>
</dbReference>